<evidence type="ECO:0000313" key="1">
    <source>
        <dbReference type="EMBL" id="KAF6073442.1"/>
    </source>
</evidence>
<organism evidence="1 2">
    <name type="scientific">Phyllostomus discolor</name>
    <name type="common">pale spear-nosed bat</name>
    <dbReference type="NCBI Taxonomy" id="89673"/>
    <lineage>
        <taxon>Eukaryota</taxon>
        <taxon>Metazoa</taxon>
        <taxon>Chordata</taxon>
        <taxon>Craniata</taxon>
        <taxon>Vertebrata</taxon>
        <taxon>Euteleostomi</taxon>
        <taxon>Mammalia</taxon>
        <taxon>Eutheria</taxon>
        <taxon>Laurasiatheria</taxon>
        <taxon>Chiroptera</taxon>
        <taxon>Yangochiroptera</taxon>
        <taxon>Phyllostomidae</taxon>
        <taxon>Phyllostominae</taxon>
        <taxon>Phyllostomus</taxon>
    </lineage>
</organism>
<sequence length="170" mass="19572">MQRSTVFCGASFLNFRFVSTWGLLSSRPSACSNMLSLASLLLHVPYWTFCTLDLRRYNYSPPIQSFSILSGIPPLSSIMDYHIPSIMKSYQFGLQMIILFKDFIYLFILERGQGREKEERYINMWLPLLRPLLGTWPAAQVCALTRSRKDGLLVHRLALNPLYHTSQGSK</sequence>
<protein>
    <submittedName>
        <fullName evidence="1">Uncharacterized protein</fullName>
    </submittedName>
</protein>
<gene>
    <name evidence="1" type="ORF">HJG60_009566</name>
</gene>
<dbReference type="EMBL" id="JABVXQ010000016">
    <property type="protein sequence ID" value="KAF6073442.1"/>
    <property type="molecule type" value="Genomic_DNA"/>
</dbReference>
<dbReference type="Proteomes" id="UP000664940">
    <property type="component" value="Unassembled WGS sequence"/>
</dbReference>
<name>A0A833YFG1_9CHIR</name>
<dbReference type="AlphaFoldDB" id="A0A833YFG1"/>
<evidence type="ECO:0000313" key="2">
    <source>
        <dbReference type="Proteomes" id="UP000664940"/>
    </source>
</evidence>
<reference evidence="1 2" key="1">
    <citation type="journal article" date="2020" name="Nature">
        <title>Six reference-quality genomes reveal evolution of bat adaptations.</title>
        <authorList>
            <person name="Jebb D."/>
            <person name="Huang Z."/>
            <person name="Pippel M."/>
            <person name="Hughes G.M."/>
            <person name="Lavrichenko K."/>
            <person name="Devanna P."/>
            <person name="Winkler S."/>
            <person name="Jermiin L.S."/>
            <person name="Skirmuntt E.C."/>
            <person name="Katzourakis A."/>
            <person name="Burkitt-Gray L."/>
            <person name="Ray D.A."/>
            <person name="Sullivan K.A.M."/>
            <person name="Roscito J.G."/>
            <person name="Kirilenko B.M."/>
            <person name="Davalos L.M."/>
            <person name="Corthals A.P."/>
            <person name="Power M.L."/>
            <person name="Jones G."/>
            <person name="Ransome R.D."/>
            <person name="Dechmann D.K.N."/>
            <person name="Locatelli A.G."/>
            <person name="Puechmaille S.J."/>
            <person name="Fedrigo O."/>
            <person name="Jarvis E.D."/>
            <person name="Hiller M."/>
            <person name="Vernes S.C."/>
            <person name="Myers E.W."/>
            <person name="Teeling E.C."/>
        </authorList>
    </citation>
    <scope>NUCLEOTIDE SEQUENCE [LARGE SCALE GENOMIC DNA]</scope>
    <source>
        <strain evidence="1">Bat1K_MPI-CBG_1</strain>
    </source>
</reference>
<proteinExistence type="predicted"/>
<accession>A0A833YFG1</accession>
<comment type="caution">
    <text evidence="1">The sequence shown here is derived from an EMBL/GenBank/DDBJ whole genome shotgun (WGS) entry which is preliminary data.</text>
</comment>